<evidence type="ECO:0000313" key="6">
    <source>
        <dbReference type="Proteomes" id="UP000271098"/>
    </source>
</evidence>
<proteinExistence type="predicted"/>
<gene>
    <name evidence="5" type="ORF">GPUH_LOCUS23917</name>
</gene>
<dbReference type="Gene3D" id="2.60.40.10">
    <property type="entry name" value="Immunoglobulins"/>
    <property type="match status" value="3"/>
</dbReference>
<comment type="subcellular location">
    <subcellularLocation>
        <location evidence="1">Cytoplasm</location>
    </subcellularLocation>
</comment>
<dbReference type="SMART" id="SM00409">
    <property type="entry name" value="IG"/>
    <property type="match status" value="3"/>
</dbReference>
<dbReference type="GO" id="GO:0031672">
    <property type="term" value="C:A band"/>
    <property type="evidence" value="ECO:0007669"/>
    <property type="project" value="UniProtKB-ARBA"/>
</dbReference>
<dbReference type="InterPro" id="IPR013098">
    <property type="entry name" value="Ig_I-set"/>
</dbReference>
<dbReference type="PROSITE" id="PS50835">
    <property type="entry name" value="IG_LIKE"/>
    <property type="match status" value="3"/>
</dbReference>
<dbReference type="InterPro" id="IPR013783">
    <property type="entry name" value="Ig-like_fold"/>
</dbReference>
<evidence type="ECO:0000313" key="5">
    <source>
        <dbReference type="EMBL" id="VDN42145.1"/>
    </source>
</evidence>
<evidence type="ECO:0000256" key="3">
    <source>
        <dbReference type="ARBA" id="ARBA00023319"/>
    </source>
</evidence>
<accession>A0A183ESH6</accession>
<feature type="domain" description="Ig-like" evidence="4">
    <location>
        <begin position="110"/>
        <end position="198"/>
    </location>
</feature>
<evidence type="ECO:0000259" key="4">
    <source>
        <dbReference type="PROSITE" id="PS50835"/>
    </source>
</evidence>
<organism evidence="7">
    <name type="scientific">Gongylonema pulchrum</name>
    <dbReference type="NCBI Taxonomy" id="637853"/>
    <lineage>
        <taxon>Eukaryota</taxon>
        <taxon>Metazoa</taxon>
        <taxon>Ecdysozoa</taxon>
        <taxon>Nematoda</taxon>
        <taxon>Chromadorea</taxon>
        <taxon>Rhabditida</taxon>
        <taxon>Spirurina</taxon>
        <taxon>Spiruromorpha</taxon>
        <taxon>Spiruroidea</taxon>
        <taxon>Gongylonematidae</taxon>
        <taxon>Gongylonema</taxon>
    </lineage>
</organism>
<evidence type="ECO:0000256" key="2">
    <source>
        <dbReference type="ARBA" id="ARBA00022490"/>
    </source>
</evidence>
<dbReference type="SUPFAM" id="SSF48726">
    <property type="entry name" value="Immunoglobulin"/>
    <property type="match status" value="3"/>
</dbReference>
<keyword evidence="3" id="KW-0393">Immunoglobulin domain</keyword>
<dbReference type="SMART" id="SM00408">
    <property type="entry name" value="IGc2"/>
    <property type="match status" value="3"/>
</dbReference>
<evidence type="ECO:0000256" key="1">
    <source>
        <dbReference type="ARBA" id="ARBA00004496"/>
    </source>
</evidence>
<dbReference type="PANTHER" id="PTHR47633">
    <property type="entry name" value="IMMUNOGLOBULIN"/>
    <property type="match status" value="1"/>
</dbReference>
<reference evidence="7" key="1">
    <citation type="submission" date="2016-06" db="UniProtKB">
        <authorList>
            <consortium name="WormBaseParasite"/>
        </authorList>
    </citation>
    <scope>IDENTIFICATION</scope>
</reference>
<keyword evidence="6" id="KW-1185">Reference proteome</keyword>
<dbReference type="WBParaSite" id="GPUH_0002394701-mRNA-1">
    <property type="protein sequence ID" value="GPUH_0002394701-mRNA-1"/>
    <property type="gene ID" value="GPUH_0002394701"/>
</dbReference>
<dbReference type="InterPro" id="IPR003599">
    <property type="entry name" value="Ig_sub"/>
</dbReference>
<name>A0A183ESH6_9BILA</name>
<feature type="domain" description="Ig-like" evidence="4">
    <location>
        <begin position="218"/>
        <end position="327"/>
    </location>
</feature>
<dbReference type="GO" id="GO:0019899">
    <property type="term" value="F:enzyme binding"/>
    <property type="evidence" value="ECO:0007669"/>
    <property type="project" value="UniProtKB-ARBA"/>
</dbReference>
<feature type="domain" description="Ig-like" evidence="4">
    <location>
        <begin position="5"/>
        <end position="93"/>
    </location>
</feature>
<dbReference type="InterPro" id="IPR007110">
    <property type="entry name" value="Ig-like_dom"/>
</dbReference>
<dbReference type="InterPro" id="IPR036179">
    <property type="entry name" value="Ig-like_dom_sf"/>
</dbReference>
<dbReference type="AlphaFoldDB" id="A0A183ESH6"/>
<dbReference type="PANTHER" id="PTHR47633:SF7">
    <property type="entry name" value="TITIN HOMOLOG"/>
    <property type="match status" value="1"/>
</dbReference>
<protein>
    <submittedName>
        <fullName evidence="7">Immunoglobulin I-set domain protein</fullName>
    </submittedName>
</protein>
<dbReference type="Proteomes" id="UP000271098">
    <property type="component" value="Unassembled WGS sequence"/>
</dbReference>
<keyword evidence="2" id="KW-0963">Cytoplasm</keyword>
<sequence length="327" mass="36584">MVKAPVITSHLRDAQIDEGSKFEFAARIEGEPLPEIRWFKDGRDVKDNIDYRTAFLNGVATLTIDETFVEDTAVYTVRAENSAGVAESSAKLVVKSRSEMGSQLEEQSKPRFIRQLRNVTVTEGDDAILDCVLVAVPEPKVVWYKEEEAVKESEHIQLRFEGDHCSLTIRDAKMNDAGLYTVKATNAAGQATNFCRLTVQSPPVTKGAAVPPSAPPKPKFVPVTPSFAPPLTNQIVREGEKAVFEVRVFGEPPPTVYWKYNDEPLHATPETRVEEEISRWHRVLIENTRPEHSGMYTVIAEVHFLVQIHCAVSVFFISNNYKCGVKL</sequence>
<dbReference type="InterPro" id="IPR003598">
    <property type="entry name" value="Ig_sub2"/>
</dbReference>
<evidence type="ECO:0000313" key="7">
    <source>
        <dbReference type="WBParaSite" id="GPUH_0002394701-mRNA-1"/>
    </source>
</evidence>
<dbReference type="OrthoDB" id="114660at2759"/>
<reference evidence="5 6" key="2">
    <citation type="submission" date="2018-11" db="EMBL/GenBank/DDBJ databases">
        <authorList>
            <consortium name="Pathogen Informatics"/>
        </authorList>
    </citation>
    <scope>NUCLEOTIDE SEQUENCE [LARGE SCALE GENOMIC DNA]</scope>
</reference>
<dbReference type="FunFam" id="2.60.40.10:FF:000425">
    <property type="entry name" value="Myosin light chain kinase"/>
    <property type="match status" value="2"/>
</dbReference>
<dbReference type="Pfam" id="PF07679">
    <property type="entry name" value="I-set"/>
    <property type="match status" value="3"/>
</dbReference>
<dbReference type="EMBL" id="UYRT01099432">
    <property type="protein sequence ID" value="VDN42145.1"/>
    <property type="molecule type" value="Genomic_DNA"/>
</dbReference>